<evidence type="ECO:0000313" key="3">
    <source>
        <dbReference type="Proteomes" id="UP000034380"/>
    </source>
</evidence>
<reference evidence="2 3" key="1">
    <citation type="journal article" date="2015" name="Nature">
        <title>rRNA introns, odd ribosomes, and small enigmatic genomes across a large radiation of phyla.</title>
        <authorList>
            <person name="Brown C.T."/>
            <person name="Hug L.A."/>
            <person name="Thomas B.C."/>
            <person name="Sharon I."/>
            <person name="Castelle C.J."/>
            <person name="Singh A."/>
            <person name="Wilkins M.J."/>
            <person name="Williams K.H."/>
            <person name="Banfield J.F."/>
        </authorList>
    </citation>
    <scope>NUCLEOTIDE SEQUENCE [LARGE SCALE GENOMIC DNA]</scope>
</reference>
<dbReference type="EMBL" id="LCBQ01000025">
    <property type="protein sequence ID" value="KKS13022.1"/>
    <property type="molecule type" value="Genomic_DNA"/>
</dbReference>
<name>A0A0G0WLP5_9BACT</name>
<comment type="caution">
    <text evidence="2">The sequence shown here is derived from an EMBL/GenBank/DDBJ whole genome shotgun (WGS) entry which is preliminary data.</text>
</comment>
<accession>A0A0G0WLP5</accession>
<dbReference type="PATRIC" id="fig|1619020.3.peg.222"/>
<feature type="non-terminal residue" evidence="2">
    <location>
        <position position="1"/>
    </location>
</feature>
<dbReference type="AlphaFoldDB" id="A0A0G0WLP5"/>
<feature type="transmembrane region" description="Helical" evidence="1">
    <location>
        <begin position="41"/>
        <end position="60"/>
    </location>
</feature>
<dbReference type="Proteomes" id="UP000034380">
    <property type="component" value="Unassembled WGS sequence"/>
</dbReference>
<protein>
    <submittedName>
        <fullName evidence="2">Uncharacterized protein</fullName>
    </submittedName>
</protein>
<sequence>ARSLVFVLSKTIWRIPTFVVAFVFLEEMYNGFMLSRTSKQIFIGSVYIIVALVVVGGFYWNKYRPTCNDNVQNGKEEGIDCGTVACGKACLVPIQALVVEDVQLVKTPTGDFDLAVLVYNPNYDYGTGAVNYDLIITDFASKEIMRRSDSFYILPGQTKYVVKTSLSGIPDGALAQVKIKSIDWQRVTSAKDITFIVTREAITPETNQTIYQAVITNNNNFDFDTIDVNIVVTDSAGAIIATNITNFQTFLSQTERSIKVVWPFSLPVGSKVKIEVGTNVFNNANFLKRNGTEEKFQQYY</sequence>
<keyword evidence="1" id="KW-0472">Membrane</keyword>
<keyword evidence="1" id="KW-0812">Transmembrane</keyword>
<gene>
    <name evidence="2" type="ORF">UU70_C0025G0005</name>
</gene>
<feature type="transmembrane region" description="Helical" evidence="1">
    <location>
        <begin position="12"/>
        <end position="29"/>
    </location>
</feature>
<evidence type="ECO:0000313" key="2">
    <source>
        <dbReference type="EMBL" id="KKS13022.1"/>
    </source>
</evidence>
<organism evidence="2 3">
    <name type="scientific">Candidatus Yanofskybacteria bacterium GW2011_GWA1_41_6</name>
    <dbReference type="NCBI Taxonomy" id="1619020"/>
    <lineage>
        <taxon>Bacteria</taxon>
        <taxon>Candidatus Yanofskyibacteriota</taxon>
    </lineage>
</organism>
<proteinExistence type="predicted"/>
<keyword evidence="1" id="KW-1133">Transmembrane helix</keyword>
<evidence type="ECO:0000256" key="1">
    <source>
        <dbReference type="SAM" id="Phobius"/>
    </source>
</evidence>